<dbReference type="Pfam" id="PF00455">
    <property type="entry name" value="DeoRC"/>
    <property type="match status" value="1"/>
</dbReference>
<proteinExistence type="predicted"/>
<keyword evidence="2" id="KW-0678">Repressor</keyword>
<sequence>MVSGSVPASPQERWRYILRVLQSDATVSTARLCREMAVSGETVRRDLKVLEGRGLLKRVYGGAIAPNSARTSEPPYPQRAGINAGAKLLIGEKAARLVTGEGSVFLDVGTTTAAVAQALAAGYRGVVTTASLLVANAFSDAADARLIVVPGQLRPGERSLTGTSTHDFLRRMHFDVALLSCGGVDASTGATDFNFEDVEIKRTVAANSRRTYVLADSTKFGVVGSFEIGTWHDLTGLIADRVPPDGIAAAARRAGSELVVASPRE</sequence>
<dbReference type="Proteomes" id="UP001072034">
    <property type="component" value="Unassembled WGS sequence"/>
</dbReference>
<dbReference type="InterPro" id="IPR036388">
    <property type="entry name" value="WH-like_DNA-bd_sf"/>
</dbReference>
<dbReference type="PROSITE" id="PS51000">
    <property type="entry name" value="HTH_DEOR_2"/>
    <property type="match status" value="1"/>
</dbReference>
<dbReference type="PRINTS" id="PR00037">
    <property type="entry name" value="HTHLACR"/>
</dbReference>
<evidence type="ECO:0000256" key="4">
    <source>
        <dbReference type="ARBA" id="ARBA00023125"/>
    </source>
</evidence>
<evidence type="ECO:0000313" key="8">
    <source>
        <dbReference type="EMBL" id="MCZ0859356.1"/>
    </source>
</evidence>
<dbReference type="SUPFAM" id="SSF46785">
    <property type="entry name" value="Winged helix' DNA-binding domain"/>
    <property type="match status" value="1"/>
</dbReference>
<comment type="function">
    <text evidence="6">Repressor of the lactose catabolism operon. Galactose-6-phosphate is the inducer.</text>
</comment>
<dbReference type="EMBL" id="JAPTMY010000049">
    <property type="protein sequence ID" value="MCZ0859356.1"/>
    <property type="molecule type" value="Genomic_DNA"/>
</dbReference>
<dbReference type="PANTHER" id="PTHR30363">
    <property type="entry name" value="HTH-TYPE TRANSCRIPTIONAL REGULATOR SRLR-RELATED"/>
    <property type="match status" value="1"/>
</dbReference>
<dbReference type="RefSeq" id="WP_268918578.1">
    <property type="nucleotide sequence ID" value="NZ_JAPTMY010000049.1"/>
</dbReference>
<keyword evidence="3" id="KW-0805">Transcription regulation</keyword>
<gene>
    <name evidence="8" type="ORF">OHJ16_15065</name>
</gene>
<dbReference type="InterPro" id="IPR050313">
    <property type="entry name" value="Carb_Metab_HTH_regulators"/>
</dbReference>
<dbReference type="Pfam" id="PF08220">
    <property type="entry name" value="HTH_DeoR"/>
    <property type="match status" value="1"/>
</dbReference>
<dbReference type="SMART" id="SM00420">
    <property type="entry name" value="HTH_DEOR"/>
    <property type="match status" value="1"/>
</dbReference>
<evidence type="ECO:0000256" key="6">
    <source>
        <dbReference type="ARBA" id="ARBA00024937"/>
    </source>
</evidence>
<accession>A0ABT4IC95</accession>
<evidence type="ECO:0000256" key="3">
    <source>
        <dbReference type="ARBA" id="ARBA00023015"/>
    </source>
</evidence>
<organism evidence="8 9">
    <name type="scientific">Actinomyces israelii</name>
    <dbReference type="NCBI Taxonomy" id="1659"/>
    <lineage>
        <taxon>Bacteria</taxon>
        <taxon>Bacillati</taxon>
        <taxon>Actinomycetota</taxon>
        <taxon>Actinomycetes</taxon>
        <taxon>Actinomycetales</taxon>
        <taxon>Actinomycetaceae</taxon>
        <taxon>Actinomyces</taxon>
    </lineage>
</organism>
<reference evidence="8" key="1">
    <citation type="submission" date="2022-10" db="EMBL/GenBank/DDBJ databases">
        <title>Genome sequence of Actinomyces israelii ATCC 10048.</title>
        <authorList>
            <person name="Watt R.M."/>
            <person name="Tong W.M."/>
        </authorList>
    </citation>
    <scope>NUCLEOTIDE SEQUENCE</scope>
    <source>
        <strain evidence="8">ATCC 10048</strain>
    </source>
</reference>
<keyword evidence="9" id="KW-1185">Reference proteome</keyword>
<dbReference type="InterPro" id="IPR018356">
    <property type="entry name" value="Tscrpt_reg_HTH_DeoR_CS"/>
</dbReference>
<dbReference type="InterPro" id="IPR037171">
    <property type="entry name" value="NagB/RpiA_transferase-like"/>
</dbReference>
<name>A0ABT4IC95_9ACTO</name>
<dbReference type="InterPro" id="IPR001034">
    <property type="entry name" value="DeoR_HTH"/>
</dbReference>
<comment type="caution">
    <text evidence="8">The sequence shown here is derived from an EMBL/GenBank/DDBJ whole genome shotgun (WGS) entry which is preliminary data.</text>
</comment>
<evidence type="ECO:0000256" key="1">
    <source>
        <dbReference type="ARBA" id="ARBA00021390"/>
    </source>
</evidence>
<evidence type="ECO:0000313" key="9">
    <source>
        <dbReference type="Proteomes" id="UP001072034"/>
    </source>
</evidence>
<dbReference type="Gene3D" id="3.40.50.1360">
    <property type="match status" value="1"/>
</dbReference>
<keyword evidence="4 8" id="KW-0238">DNA-binding</keyword>
<dbReference type="PANTHER" id="PTHR30363:SF4">
    <property type="entry name" value="GLYCEROL-3-PHOSPHATE REGULON REPRESSOR"/>
    <property type="match status" value="1"/>
</dbReference>
<dbReference type="SMART" id="SM01134">
    <property type="entry name" value="DeoRC"/>
    <property type="match status" value="1"/>
</dbReference>
<dbReference type="InterPro" id="IPR014036">
    <property type="entry name" value="DeoR-like_C"/>
</dbReference>
<evidence type="ECO:0000259" key="7">
    <source>
        <dbReference type="PROSITE" id="PS51000"/>
    </source>
</evidence>
<feature type="domain" description="HTH deoR-type" evidence="7">
    <location>
        <begin position="10"/>
        <end position="65"/>
    </location>
</feature>
<evidence type="ECO:0000256" key="2">
    <source>
        <dbReference type="ARBA" id="ARBA00022491"/>
    </source>
</evidence>
<dbReference type="InterPro" id="IPR036390">
    <property type="entry name" value="WH_DNA-bd_sf"/>
</dbReference>
<dbReference type="Gene3D" id="1.10.10.10">
    <property type="entry name" value="Winged helix-like DNA-binding domain superfamily/Winged helix DNA-binding domain"/>
    <property type="match status" value="1"/>
</dbReference>
<evidence type="ECO:0000256" key="5">
    <source>
        <dbReference type="ARBA" id="ARBA00023163"/>
    </source>
</evidence>
<dbReference type="SUPFAM" id="SSF100950">
    <property type="entry name" value="NagB/RpiA/CoA transferase-like"/>
    <property type="match status" value="1"/>
</dbReference>
<dbReference type="PROSITE" id="PS00894">
    <property type="entry name" value="HTH_DEOR_1"/>
    <property type="match status" value="1"/>
</dbReference>
<protein>
    <recommendedName>
        <fullName evidence="1">Lactose phosphotransferase system repressor</fullName>
    </recommendedName>
</protein>
<keyword evidence="5" id="KW-0804">Transcription</keyword>
<dbReference type="GO" id="GO:0003677">
    <property type="term" value="F:DNA binding"/>
    <property type="evidence" value="ECO:0007669"/>
    <property type="project" value="UniProtKB-KW"/>
</dbReference>